<protein>
    <recommendedName>
        <fullName evidence="1">CBM21 domain-containing protein</fullName>
    </recommendedName>
</protein>
<keyword evidence="3" id="KW-1185">Reference proteome</keyword>
<dbReference type="PANTHER" id="PTHR12307:SF53">
    <property type="entry name" value="PROTEIN PHOSPHATASE 1 REGULATORY SUBUNIT"/>
    <property type="match status" value="1"/>
</dbReference>
<dbReference type="AlphaFoldDB" id="A0A3P6TLC8"/>
<proteinExistence type="predicted"/>
<dbReference type="Gene3D" id="2.60.40.2440">
    <property type="entry name" value="Carbohydrate binding type-21 domain"/>
    <property type="match status" value="1"/>
</dbReference>
<organism evidence="2 3">
    <name type="scientific">Litomosoides sigmodontis</name>
    <name type="common">Filarial nematode worm</name>
    <dbReference type="NCBI Taxonomy" id="42156"/>
    <lineage>
        <taxon>Eukaryota</taxon>
        <taxon>Metazoa</taxon>
        <taxon>Ecdysozoa</taxon>
        <taxon>Nematoda</taxon>
        <taxon>Chromadorea</taxon>
        <taxon>Rhabditida</taxon>
        <taxon>Spirurina</taxon>
        <taxon>Spiruromorpha</taxon>
        <taxon>Filarioidea</taxon>
        <taxon>Onchocercidae</taxon>
        <taxon>Litomosoides</taxon>
    </lineage>
</organism>
<dbReference type="PANTHER" id="PTHR12307">
    <property type="entry name" value="PROTEIN PHOSPHATASE 1 REGULATORY SUBUNIT"/>
    <property type="match status" value="1"/>
</dbReference>
<gene>
    <name evidence="2" type="ORF">NLS_LOCUS8880</name>
</gene>
<reference evidence="2 3" key="1">
    <citation type="submission" date="2018-08" db="EMBL/GenBank/DDBJ databases">
        <authorList>
            <person name="Laetsch R D."/>
            <person name="Stevens L."/>
            <person name="Kumar S."/>
            <person name="Blaxter L. M."/>
        </authorList>
    </citation>
    <scope>NUCLEOTIDE SEQUENCE [LARGE SCALE GENOMIC DNA]</scope>
</reference>
<dbReference type="InterPro" id="IPR050782">
    <property type="entry name" value="PP1_regulatory_subunit_3"/>
</dbReference>
<dbReference type="EMBL" id="UYRX01001247">
    <property type="protein sequence ID" value="VDK88886.1"/>
    <property type="molecule type" value="Genomic_DNA"/>
</dbReference>
<feature type="domain" description="CBM21" evidence="1">
    <location>
        <begin position="135"/>
        <end position="243"/>
    </location>
</feature>
<evidence type="ECO:0000313" key="2">
    <source>
        <dbReference type="EMBL" id="VDK88886.1"/>
    </source>
</evidence>
<dbReference type="OMA" id="GQCQFCV"/>
<dbReference type="OrthoDB" id="1881at2759"/>
<dbReference type="InterPro" id="IPR038175">
    <property type="entry name" value="CBM21_dom_sf"/>
</dbReference>
<dbReference type="GO" id="GO:0005979">
    <property type="term" value="P:regulation of glycogen biosynthetic process"/>
    <property type="evidence" value="ECO:0007669"/>
    <property type="project" value="TreeGrafter"/>
</dbReference>
<name>A0A3P6TLC8_LITSI</name>
<dbReference type="Pfam" id="PF03370">
    <property type="entry name" value="CBM_21"/>
    <property type="match status" value="1"/>
</dbReference>
<dbReference type="GO" id="GO:0000164">
    <property type="term" value="C:protein phosphatase type 1 complex"/>
    <property type="evidence" value="ECO:0007669"/>
    <property type="project" value="TreeGrafter"/>
</dbReference>
<sequence length="250" mass="28370">MIWTFDIPDKSSSLSSSTNLFKCLRNDDSDFLSDDKTQSSSAKRDNNLIRSKSLRSALRAPTSPNSRMRKTVHFADSYGLTLAHQNYYEADDFSIELQKFDATLASLPTKNAAKRSRNVMLSLAKFHDRTDAEISYLTHTQSVCLQCVKFVDMNVIGTINVLNIAYQKQVYVRFTIDNWRTNTETIGRYKSSDTEDGAIDKFTFIISLPTDFPIGATCEFCIRYMVNGTTYWDNSQGANYIIEAVEKIST</sequence>
<dbReference type="PROSITE" id="PS51159">
    <property type="entry name" value="CBM21"/>
    <property type="match status" value="1"/>
</dbReference>
<dbReference type="GO" id="GO:2001069">
    <property type="term" value="F:glycogen binding"/>
    <property type="evidence" value="ECO:0007669"/>
    <property type="project" value="TreeGrafter"/>
</dbReference>
<evidence type="ECO:0000313" key="3">
    <source>
        <dbReference type="Proteomes" id="UP000277928"/>
    </source>
</evidence>
<dbReference type="Proteomes" id="UP000277928">
    <property type="component" value="Unassembled WGS sequence"/>
</dbReference>
<dbReference type="InterPro" id="IPR005036">
    <property type="entry name" value="CBM21_dom"/>
</dbReference>
<dbReference type="STRING" id="42156.A0A3P6TLC8"/>
<evidence type="ECO:0000259" key="1">
    <source>
        <dbReference type="PROSITE" id="PS51159"/>
    </source>
</evidence>
<accession>A0A3P6TLC8</accession>
<dbReference type="GO" id="GO:0008157">
    <property type="term" value="F:protein phosphatase 1 binding"/>
    <property type="evidence" value="ECO:0007669"/>
    <property type="project" value="TreeGrafter"/>
</dbReference>